<feature type="transmembrane region" description="Helical" evidence="3">
    <location>
        <begin position="94"/>
        <end position="117"/>
    </location>
</feature>
<reference evidence="4 5" key="1">
    <citation type="submission" date="2014-06" db="EMBL/GenBank/DDBJ databases">
        <authorList>
            <person name="Swart Estienne"/>
        </authorList>
    </citation>
    <scope>NUCLEOTIDE SEQUENCE [LARGE SCALE GENOMIC DNA]</scope>
    <source>
        <strain evidence="4 5">130c</strain>
    </source>
</reference>
<dbReference type="SUPFAM" id="SSF103473">
    <property type="entry name" value="MFS general substrate transporter"/>
    <property type="match status" value="1"/>
</dbReference>
<evidence type="ECO:0000313" key="4">
    <source>
        <dbReference type="EMBL" id="CDW73895.1"/>
    </source>
</evidence>
<dbReference type="GO" id="GO:0008643">
    <property type="term" value="P:carbohydrate transport"/>
    <property type="evidence" value="ECO:0007669"/>
    <property type="project" value="InterPro"/>
</dbReference>
<dbReference type="Pfam" id="PF13347">
    <property type="entry name" value="MFS_2"/>
    <property type="match status" value="1"/>
</dbReference>
<dbReference type="InParanoid" id="A0A077ZVF7"/>
<dbReference type="OrthoDB" id="1730117at2759"/>
<feature type="transmembrane region" description="Helical" evidence="3">
    <location>
        <begin position="448"/>
        <end position="469"/>
    </location>
</feature>
<feature type="transmembrane region" description="Helical" evidence="3">
    <location>
        <begin position="385"/>
        <end position="405"/>
    </location>
</feature>
<feature type="transmembrane region" description="Helical" evidence="3">
    <location>
        <begin position="129"/>
        <end position="151"/>
    </location>
</feature>
<evidence type="ECO:0000313" key="5">
    <source>
        <dbReference type="Proteomes" id="UP000039865"/>
    </source>
</evidence>
<keyword evidence="5" id="KW-1185">Reference proteome</keyword>
<feature type="transmembrane region" description="Helical" evidence="3">
    <location>
        <begin position="344"/>
        <end position="365"/>
    </location>
</feature>
<evidence type="ECO:0000256" key="2">
    <source>
        <dbReference type="SAM" id="MobiDB-lite"/>
    </source>
</evidence>
<keyword evidence="3" id="KW-0472">Membrane</keyword>
<feature type="transmembrane region" description="Helical" evidence="3">
    <location>
        <begin position="163"/>
        <end position="182"/>
    </location>
</feature>
<feature type="transmembrane region" description="Helical" evidence="3">
    <location>
        <begin position="512"/>
        <end position="535"/>
    </location>
</feature>
<gene>
    <name evidence="4" type="primary">Contig5327.g247</name>
    <name evidence="4" type="ORF">STYLEM_2885</name>
</gene>
<evidence type="ECO:0008006" key="6">
    <source>
        <dbReference type="Google" id="ProtNLM"/>
    </source>
</evidence>
<keyword evidence="3" id="KW-1133">Transmembrane helix</keyword>
<dbReference type="PANTHER" id="PTHR11328:SF28">
    <property type="entry name" value="MAJOR FACILITATOR SUPERFAMILY DOMAIN-CONTAINING PROTEIN 12"/>
    <property type="match status" value="1"/>
</dbReference>
<dbReference type="Gene3D" id="1.20.1250.20">
    <property type="entry name" value="MFS general substrate transporter like domains"/>
    <property type="match status" value="2"/>
</dbReference>
<dbReference type="EMBL" id="CCKQ01002787">
    <property type="protein sequence ID" value="CDW73895.1"/>
    <property type="molecule type" value="Genomic_DNA"/>
</dbReference>
<feature type="transmembrane region" description="Helical" evidence="3">
    <location>
        <begin position="194"/>
        <end position="218"/>
    </location>
</feature>
<proteinExistence type="inferred from homology"/>
<comment type="similarity">
    <text evidence="1">Belongs to the major facilitator superfamily.</text>
</comment>
<accession>A0A077ZVF7</accession>
<evidence type="ECO:0000256" key="1">
    <source>
        <dbReference type="ARBA" id="ARBA00008335"/>
    </source>
</evidence>
<dbReference type="InterPro" id="IPR039672">
    <property type="entry name" value="MFS_2"/>
</dbReference>
<keyword evidence="3" id="KW-0812">Transmembrane</keyword>
<dbReference type="AlphaFoldDB" id="A0A077ZVF7"/>
<feature type="transmembrane region" description="Helical" evidence="3">
    <location>
        <begin position="239"/>
        <end position="258"/>
    </location>
</feature>
<dbReference type="GO" id="GO:0015293">
    <property type="term" value="F:symporter activity"/>
    <property type="evidence" value="ECO:0007669"/>
    <property type="project" value="InterPro"/>
</dbReference>
<dbReference type="OMA" id="GLYTAWM"/>
<dbReference type="InterPro" id="IPR036259">
    <property type="entry name" value="MFS_trans_sf"/>
</dbReference>
<feature type="region of interest" description="Disordered" evidence="2">
    <location>
        <begin position="1"/>
        <end position="23"/>
    </location>
</feature>
<feature type="transmembrane region" description="Helical" evidence="3">
    <location>
        <begin position="264"/>
        <end position="284"/>
    </location>
</feature>
<dbReference type="PANTHER" id="PTHR11328">
    <property type="entry name" value="MAJOR FACILITATOR SUPERFAMILY DOMAIN-CONTAINING PROTEIN"/>
    <property type="match status" value="1"/>
</dbReference>
<organism evidence="4 5">
    <name type="scientific">Stylonychia lemnae</name>
    <name type="common">Ciliate</name>
    <dbReference type="NCBI Taxonomy" id="5949"/>
    <lineage>
        <taxon>Eukaryota</taxon>
        <taxon>Sar</taxon>
        <taxon>Alveolata</taxon>
        <taxon>Ciliophora</taxon>
        <taxon>Intramacronucleata</taxon>
        <taxon>Spirotrichea</taxon>
        <taxon>Stichotrichia</taxon>
        <taxon>Sporadotrichida</taxon>
        <taxon>Oxytrichidae</taxon>
        <taxon>Stylonychinae</taxon>
        <taxon>Stylonychia</taxon>
    </lineage>
</organism>
<dbReference type="GO" id="GO:0005886">
    <property type="term" value="C:plasma membrane"/>
    <property type="evidence" value="ECO:0007669"/>
    <property type="project" value="TreeGrafter"/>
</dbReference>
<sequence>MEDDSGQPLIVQGESSGEQDQNTNDYKLINYSNMQTLTKAGISTDNTANFEDKAQNIDKICQKKIEYAKDIGQQPECDPNQQNMQRDALTPRHVAAYAVGHFSNDLCAAAWFTYVLYFVKNVVKLDAVIAAFVMLSGQIADGLTTPVVGFFSDKTKSRIGKRAPWYIFGTFLVIPTFLGIFIKPDFEKNSPGEIAYYITLPAVFNVGWACVQISNMSVVNSLTFSTQRRDRLISLRNGFTYIANFTVLTAALILFATIDSQDWQFRILCFIIVGIGFITSMFYMTNIREPYLSKSAKRLQKEYLKVHQPHLSEEEQKALTQKPKSSMLSVQMKVWSDWLKEGHFYIYGAVYCMVRIAVNVTMSVQPFYLIKVTGFIETEDDPTPLPIALVPLVSYTTSLIFSLFVYKRMMQRFRNRFIPLLISVIVITAGSVPYLFLNSDPNVRWLVYLLSSIQGVGLAIMINTATSLISDVIGRDDQSSAFVYGAYSFFDKVANGVIIFGITASWIDNEVALKWCIAVIPAACGFGAFLLSYIGNRLYGKRLAKLSLDK</sequence>
<feature type="transmembrane region" description="Helical" evidence="3">
    <location>
        <begin position="481"/>
        <end position="506"/>
    </location>
</feature>
<evidence type="ECO:0000256" key="3">
    <source>
        <dbReference type="SAM" id="Phobius"/>
    </source>
</evidence>
<feature type="transmembrane region" description="Helical" evidence="3">
    <location>
        <begin position="417"/>
        <end position="436"/>
    </location>
</feature>
<dbReference type="Proteomes" id="UP000039865">
    <property type="component" value="Unassembled WGS sequence"/>
</dbReference>
<feature type="compositionally biased region" description="Polar residues" evidence="2">
    <location>
        <begin position="13"/>
        <end position="23"/>
    </location>
</feature>
<name>A0A077ZVF7_STYLE</name>
<protein>
    <recommendedName>
        <fullName evidence="6">Major facilitator superfamily protein</fullName>
    </recommendedName>
</protein>